<dbReference type="InterPro" id="IPR009056">
    <property type="entry name" value="Cyt_c-like_dom"/>
</dbReference>
<keyword evidence="1 4" id="KW-0349">Heme</keyword>
<dbReference type="InterPro" id="IPR036909">
    <property type="entry name" value="Cyt_c-like_dom_sf"/>
</dbReference>
<dbReference type="Pfam" id="PF00034">
    <property type="entry name" value="Cytochrom_C"/>
    <property type="match status" value="1"/>
</dbReference>
<dbReference type="PANTHER" id="PTHR19328:SF75">
    <property type="entry name" value="ALDOSE SUGAR DEHYDROGENASE YLII"/>
    <property type="match status" value="1"/>
</dbReference>
<keyword evidence="3 4" id="KW-0408">Iron</keyword>
<proteinExistence type="predicted"/>
<evidence type="ECO:0000256" key="3">
    <source>
        <dbReference type="ARBA" id="ARBA00023004"/>
    </source>
</evidence>
<dbReference type="RefSeq" id="WP_345107099.1">
    <property type="nucleotide sequence ID" value="NZ_BAABCV010000015.1"/>
</dbReference>
<feature type="signal peptide" evidence="5">
    <location>
        <begin position="1"/>
        <end position="30"/>
    </location>
</feature>
<evidence type="ECO:0000313" key="7">
    <source>
        <dbReference type="EMBL" id="GAA4104729.1"/>
    </source>
</evidence>
<evidence type="ECO:0000256" key="1">
    <source>
        <dbReference type="ARBA" id="ARBA00022617"/>
    </source>
</evidence>
<dbReference type="InterPro" id="IPR011042">
    <property type="entry name" value="6-blade_b-propeller_TolB-like"/>
</dbReference>
<dbReference type="InterPro" id="IPR012938">
    <property type="entry name" value="Glc/Sorbosone_DH"/>
</dbReference>
<feature type="chain" id="PRO_5046847936" description="Cytochrome c domain-containing protein" evidence="5">
    <location>
        <begin position="31"/>
        <end position="581"/>
    </location>
</feature>
<dbReference type="SUPFAM" id="SSF50952">
    <property type="entry name" value="Soluble quinoprotein glucose dehydrogenase"/>
    <property type="match status" value="1"/>
</dbReference>
<evidence type="ECO:0000259" key="6">
    <source>
        <dbReference type="PROSITE" id="PS51007"/>
    </source>
</evidence>
<dbReference type="Proteomes" id="UP001500841">
    <property type="component" value="Unassembled WGS sequence"/>
</dbReference>
<dbReference type="Gene3D" id="2.120.10.30">
    <property type="entry name" value="TolB, C-terminal domain"/>
    <property type="match status" value="1"/>
</dbReference>
<evidence type="ECO:0000313" key="8">
    <source>
        <dbReference type="Proteomes" id="UP001500841"/>
    </source>
</evidence>
<accession>A0ABP7X4R8</accession>
<keyword evidence="5" id="KW-0732">Signal</keyword>
<evidence type="ECO:0000256" key="5">
    <source>
        <dbReference type="SAM" id="SignalP"/>
    </source>
</evidence>
<dbReference type="Pfam" id="PF07995">
    <property type="entry name" value="GSDH"/>
    <property type="match status" value="1"/>
</dbReference>
<sequence>MIYKINGLLRPVVGYALAGIALLASSNLQAQNRSTTYSTNKQVVEKGDELFQKNCSECHNFRQRGIGPDLSGVTAEASYAYLGKFIVNSQALVKSGNKRAVARFNEFNKVPMPAHPELKAADLNAILSFINTHKKVIEIEKDLGDLGTPVTNPQPQKIAKAGMTLKLQEFTTAPATSAKNPVTRINQTLVLKGPKGNRLFMLDLRGKLYEIMNRQFITVMDMAKEKPNFISEPGLGSGWGSYAFHPEFYKNGLLYTTHTEKKNSAPADFAYADSIPVALQWIVTEWKVKDPTASTFEATPRELFRVNMPSPMHGMQQIIFNPQAKPGSPDYGLLYIDIGDGGSAEYRFPQLCDNTTQIRASVLRINPMGHNSKNGKYGIVPTNPWAHDSDPNTLGEVYARGFRNPNRISWAPDGKILVSEIGFNNQEEINILKPGFDYGWPYREGTFRMVFSGKKSGVYNLPAHDDPKYTYPVAEYDHDEGNSISGGFVYTGNIPLLKGKYIFGDIVKVRIFYVDYADLKLGKQSVIREFDLQFGDQKSTFIDMVKNKKADIRFGQGEDNVLYIWAKTDGKIWQVQDCVAN</sequence>
<comment type="caution">
    <text evidence="7">The sequence shown here is derived from an EMBL/GenBank/DDBJ whole genome shotgun (WGS) entry which is preliminary data.</text>
</comment>
<dbReference type="Gene3D" id="1.10.760.10">
    <property type="entry name" value="Cytochrome c-like domain"/>
    <property type="match status" value="1"/>
</dbReference>
<gene>
    <name evidence="7" type="ORF">GCM10022392_32910</name>
</gene>
<dbReference type="SUPFAM" id="SSF46626">
    <property type="entry name" value="Cytochrome c"/>
    <property type="match status" value="1"/>
</dbReference>
<name>A0ABP7X4R8_9SPHI</name>
<protein>
    <recommendedName>
        <fullName evidence="6">Cytochrome c domain-containing protein</fullName>
    </recommendedName>
</protein>
<dbReference type="EMBL" id="BAABCV010000015">
    <property type="protein sequence ID" value="GAA4104729.1"/>
    <property type="molecule type" value="Genomic_DNA"/>
</dbReference>
<feature type="domain" description="Cytochrome c" evidence="6">
    <location>
        <begin position="42"/>
        <end position="134"/>
    </location>
</feature>
<evidence type="ECO:0000256" key="2">
    <source>
        <dbReference type="ARBA" id="ARBA00022723"/>
    </source>
</evidence>
<dbReference type="PROSITE" id="PS51007">
    <property type="entry name" value="CYTC"/>
    <property type="match status" value="1"/>
</dbReference>
<evidence type="ECO:0000256" key="4">
    <source>
        <dbReference type="PROSITE-ProRule" id="PRU00433"/>
    </source>
</evidence>
<keyword evidence="8" id="KW-1185">Reference proteome</keyword>
<keyword evidence="2 4" id="KW-0479">Metal-binding</keyword>
<dbReference type="PANTHER" id="PTHR19328">
    <property type="entry name" value="HEDGEHOG-INTERACTING PROTEIN"/>
    <property type="match status" value="1"/>
</dbReference>
<reference evidence="8" key="1">
    <citation type="journal article" date="2019" name="Int. J. Syst. Evol. Microbiol.">
        <title>The Global Catalogue of Microorganisms (GCM) 10K type strain sequencing project: providing services to taxonomists for standard genome sequencing and annotation.</title>
        <authorList>
            <consortium name="The Broad Institute Genomics Platform"/>
            <consortium name="The Broad Institute Genome Sequencing Center for Infectious Disease"/>
            <person name="Wu L."/>
            <person name="Ma J."/>
        </authorList>
    </citation>
    <scope>NUCLEOTIDE SEQUENCE [LARGE SCALE GENOMIC DNA]</scope>
    <source>
        <strain evidence="8">JCM 17085</strain>
    </source>
</reference>
<dbReference type="InterPro" id="IPR011041">
    <property type="entry name" value="Quinoprot_gluc/sorb_DH_b-prop"/>
</dbReference>
<organism evidence="7 8">
    <name type="scientific">Mucilaginibacter panaciglaebae</name>
    <dbReference type="NCBI Taxonomy" id="502331"/>
    <lineage>
        <taxon>Bacteria</taxon>
        <taxon>Pseudomonadati</taxon>
        <taxon>Bacteroidota</taxon>
        <taxon>Sphingobacteriia</taxon>
        <taxon>Sphingobacteriales</taxon>
        <taxon>Sphingobacteriaceae</taxon>
        <taxon>Mucilaginibacter</taxon>
    </lineage>
</organism>